<comment type="caution">
    <text evidence="1">The sequence shown here is derived from an EMBL/GenBank/DDBJ whole genome shotgun (WGS) entry which is preliminary data.</text>
</comment>
<dbReference type="EMBL" id="JAGPYM010000003">
    <property type="protein sequence ID" value="KAH6896824.1"/>
    <property type="molecule type" value="Genomic_DNA"/>
</dbReference>
<protein>
    <submittedName>
        <fullName evidence="1">Uncharacterized protein</fullName>
    </submittedName>
</protein>
<gene>
    <name evidence="1" type="ORF">B0T10DRAFT_602235</name>
</gene>
<dbReference type="AlphaFoldDB" id="A0A9P8WH70"/>
<dbReference type="Proteomes" id="UP000777438">
    <property type="component" value="Unassembled WGS sequence"/>
</dbReference>
<keyword evidence="2" id="KW-1185">Reference proteome</keyword>
<reference evidence="1 2" key="1">
    <citation type="journal article" date="2021" name="Nat. Commun.">
        <title>Genetic determinants of endophytism in the Arabidopsis root mycobiome.</title>
        <authorList>
            <person name="Mesny F."/>
            <person name="Miyauchi S."/>
            <person name="Thiergart T."/>
            <person name="Pickel B."/>
            <person name="Atanasova L."/>
            <person name="Karlsson M."/>
            <person name="Huettel B."/>
            <person name="Barry K.W."/>
            <person name="Haridas S."/>
            <person name="Chen C."/>
            <person name="Bauer D."/>
            <person name="Andreopoulos W."/>
            <person name="Pangilinan J."/>
            <person name="LaButti K."/>
            <person name="Riley R."/>
            <person name="Lipzen A."/>
            <person name="Clum A."/>
            <person name="Drula E."/>
            <person name="Henrissat B."/>
            <person name="Kohler A."/>
            <person name="Grigoriev I.V."/>
            <person name="Martin F.M."/>
            <person name="Hacquard S."/>
        </authorList>
    </citation>
    <scope>NUCLEOTIDE SEQUENCE [LARGE SCALE GENOMIC DNA]</scope>
    <source>
        <strain evidence="1 2">MPI-CAGE-CH-0241</strain>
    </source>
</reference>
<evidence type="ECO:0000313" key="2">
    <source>
        <dbReference type="Proteomes" id="UP000777438"/>
    </source>
</evidence>
<proteinExistence type="predicted"/>
<accession>A0A9P8WH70</accession>
<sequence length="282" mass="31711">MLGQIESYPRMMINGLTLPPFIHSRCSLGDGINQTCSSKRVHQCLPKTLSICASLVQLFYSKTPESSDFVWKAIYAEQDRLYQEGKNTDYEGILEALQATCIYVILQTLDPDSQERNNVRLMINTLGAIGERLHDLFNYAEDVRTLSGRDMRYKWMTTESARRTVCLLYIIETLLEVLIGKRDRLGCRGFSETPLPCGGSLWETASTLEWAQSYHQMHSVRRLGRPLMVADLGSSFASVGSDANNNDGNEDLVADVMSWCGSLDQFGTIVWMAGTMVKTTTY</sequence>
<organism evidence="1 2">
    <name type="scientific">Thelonectria olida</name>
    <dbReference type="NCBI Taxonomy" id="1576542"/>
    <lineage>
        <taxon>Eukaryota</taxon>
        <taxon>Fungi</taxon>
        <taxon>Dikarya</taxon>
        <taxon>Ascomycota</taxon>
        <taxon>Pezizomycotina</taxon>
        <taxon>Sordariomycetes</taxon>
        <taxon>Hypocreomycetidae</taxon>
        <taxon>Hypocreales</taxon>
        <taxon>Nectriaceae</taxon>
        <taxon>Thelonectria</taxon>
    </lineage>
</organism>
<dbReference type="OrthoDB" id="5423818at2759"/>
<evidence type="ECO:0000313" key="1">
    <source>
        <dbReference type="EMBL" id="KAH6896824.1"/>
    </source>
</evidence>
<name>A0A9P8WH70_9HYPO</name>